<evidence type="ECO:0000256" key="3">
    <source>
        <dbReference type="ARBA" id="ARBA00022989"/>
    </source>
</evidence>
<accession>A0A8K0IGG4</accession>
<keyword evidence="8" id="KW-1185">Reference proteome</keyword>
<feature type="transmembrane region" description="Helical" evidence="5">
    <location>
        <begin position="21"/>
        <end position="47"/>
    </location>
</feature>
<dbReference type="Pfam" id="PF03168">
    <property type="entry name" value="LEA_2"/>
    <property type="match status" value="1"/>
</dbReference>
<proteinExistence type="predicted"/>
<comment type="caution">
    <text evidence="7">The sequence shown here is derived from an EMBL/GenBank/DDBJ whole genome shotgun (WGS) entry which is preliminary data.</text>
</comment>
<dbReference type="GO" id="GO:0098542">
    <property type="term" value="P:defense response to other organism"/>
    <property type="evidence" value="ECO:0007669"/>
    <property type="project" value="InterPro"/>
</dbReference>
<dbReference type="PANTHER" id="PTHR31234">
    <property type="entry name" value="LATE EMBRYOGENESIS ABUNDANT (LEA) HYDROXYPROLINE-RICH GLYCOPROTEIN FAMILY"/>
    <property type="match status" value="1"/>
</dbReference>
<dbReference type="InterPro" id="IPR044839">
    <property type="entry name" value="NDR1-like"/>
</dbReference>
<evidence type="ECO:0000256" key="4">
    <source>
        <dbReference type="ARBA" id="ARBA00023136"/>
    </source>
</evidence>
<sequence>MPSPRTRSTPSPYSRTRPPNLLRWIAITALVFLILVGLAILIFWLVVRPSSLRYSVDDASIHGFNLTANELNASFNLTLRADNPNHRVGVYYDTFDVEVWISDQRVAFTEVAPFYQGHRNVTTIEVDPIARSVPLLTSVADNIKHDRTAGVVEMEVRVRASIRFKVGLAKTKHYTMTVDCSPVVVHLAQSTRFAKTYCDVDI</sequence>
<dbReference type="EMBL" id="CM017878">
    <property type="protein sequence ID" value="KAG1355019.1"/>
    <property type="molecule type" value="Genomic_DNA"/>
</dbReference>
<organism evidence="7 8">
    <name type="scientific">Cocos nucifera</name>
    <name type="common">Coconut palm</name>
    <dbReference type="NCBI Taxonomy" id="13894"/>
    <lineage>
        <taxon>Eukaryota</taxon>
        <taxon>Viridiplantae</taxon>
        <taxon>Streptophyta</taxon>
        <taxon>Embryophyta</taxon>
        <taxon>Tracheophyta</taxon>
        <taxon>Spermatophyta</taxon>
        <taxon>Magnoliopsida</taxon>
        <taxon>Liliopsida</taxon>
        <taxon>Arecaceae</taxon>
        <taxon>Arecoideae</taxon>
        <taxon>Cocoseae</taxon>
        <taxon>Attaleinae</taxon>
        <taxon>Cocos</taxon>
    </lineage>
</organism>
<name>A0A8K0IGG4_COCNU</name>
<dbReference type="GO" id="GO:0005886">
    <property type="term" value="C:plasma membrane"/>
    <property type="evidence" value="ECO:0007669"/>
    <property type="project" value="TreeGrafter"/>
</dbReference>
<comment type="subcellular location">
    <subcellularLocation>
        <location evidence="1">Membrane</location>
        <topology evidence="1">Single-pass membrane protein</topology>
    </subcellularLocation>
</comment>
<reference evidence="7" key="1">
    <citation type="journal article" date="2017" name="Gigascience">
        <title>The genome draft of coconut (Cocos nucifera).</title>
        <authorList>
            <person name="Xiao Y."/>
            <person name="Xu P."/>
            <person name="Fan H."/>
            <person name="Baudouin L."/>
            <person name="Xia W."/>
            <person name="Bocs S."/>
            <person name="Xu J."/>
            <person name="Li Q."/>
            <person name="Guo A."/>
            <person name="Zhou L."/>
            <person name="Li J."/>
            <person name="Wu Y."/>
            <person name="Ma Z."/>
            <person name="Armero A."/>
            <person name="Issali A.E."/>
            <person name="Liu N."/>
            <person name="Peng M."/>
            <person name="Yang Y."/>
        </authorList>
    </citation>
    <scope>NUCLEOTIDE SEQUENCE</scope>
    <source>
        <tissue evidence="7">Spear leaf of Hainan Tall coconut</tissue>
    </source>
</reference>
<protein>
    <submittedName>
        <fullName evidence="7">Putative NDR1/HIN1-like protein 2</fullName>
    </submittedName>
</protein>
<evidence type="ECO:0000256" key="2">
    <source>
        <dbReference type="ARBA" id="ARBA00022692"/>
    </source>
</evidence>
<evidence type="ECO:0000256" key="5">
    <source>
        <dbReference type="SAM" id="Phobius"/>
    </source>
</evidence>
<dbReference type="PANTHER" id="PTHR31234:SF39">
    <property type="entry name" value="HARPIN-INDUCED PROTEIN 1 CONTAINING PROTEIN, EXPRESSED"/>
    <property type="match status" value="1"/>
</dbReference>
<keyword evidence="4 5" id="KW-0472">Membrane</keyword>
<feature type="domain" description="Late embryogenesis abundant protein LEA-2 subgroup" evidence="6">
    <location>
        <begin position="78"/>
        <end position="180"/>
    </location>
</feature>
<dbReference type="AlphaFoldDB" id="A0A8K0IGG4"/>
<evidence type="ECO:0000313" key="8">
    <source>
        <dbReference type="Proteomes" id="UP000797356"/>
    </source>
</evidence>
<reference evidence="7" key="2">
    <citation type="submission" date="2019-07" db="EMBL/GenBank/DDBJ databases">
        <authorList>
            <person name="Yang Y."/>
            <person name="Bocs S."/>
            <person name="Baudouin L."/>
        </authorList>
    </citation>
    <scope>NUCLEOTIDE SEQUENCE</scope>
    <source>
        <tissue evidence="7">Spear leaf of Hainan Tall coconut</tissue>
    </source>
</reference>
<evidence type="ECO:0000256" key="1">
    <source>
        <dbReference type="ARBA" id="ARBA00004167"/>
    </source>
</evidence>
<evidence type="ECO:0000313" key="7">
    <source>
        <dbReference type="EMBL" id="KAG1355019.1"/>
    </source>
</evidence>
<evidence type="ECO:0000259" key="6">
    <source>
        <dbReference type="Pfam" id="PF03168"/>
    </source>
</evidence>
<gene>
    <name evidence="7" type="ORF">COCNU_07G011310</name>
</gene>
<dbReference type="OrthoDB" id="669838at2759"/>
<keyword evidence="2 5" id="KW-0812">Transmembrane</keyword>
<dbReference type="Proteomes" id="UP000797356">
    <property type="component" value="Chromosome 7"/>
</dbReference>
<keyword evidence="3 5" id="KW-1133">Transmembrane helix</keyword>
<dbReference type="InterPro" id="IPR004864">
    <property type="entry name" value="LEA_2"/>
</dbReference>